<reference evidence="2" key="1">
    <citation type="submission" date="2022-03" db="EMBL/GenBank/DDBJ databases">
        <authorList>
            <person name="Lindestad O."/>
        </authorList>
    </citation>
    <scope>NUCLEOTIDE SEQUENCE</scope>
</reference>
<proteinExistence type="predicted"/>
<accession>A0A8S4RCA1</accession>
<dbReference type="EMBL" id="CAKXAJ010024948">
    <property type="protein sequence ID" value="CAH2233203.1"/>
    <property type="molecule type" value="Genomic_DNA"/>
</dbReference>
<sequence>MRPPERDSGRPERRSARDWARCYLPPPEHPAPRTDLSLGADLTPAQPSDLLRRQKENWAKEIAEWYLSDGKRTRGRPFRRWEYDLTATAGSLWTKKTHDREAWKNLGEAYSIPLVCKQDNQAKPVS</sequence>
<organism evidence="2 3">
    <name type="scientific">Pararge aegeria aegeria</name>
    <dbReference type="NCBI Taxonomy" id="348720"/>
    <lineage>
        <taxon>Eukaryota</taxon>
        <taxon>Metazoa</taxon>
        <taxon>Ecdysozoa</taxon>
        <taxon>Arthropoda</taxon>
        <taxon>Hexapoda</taxon>
        <taxon>Insecta</taxon>
        <taxon>Pterygota</taxon>
        <taxon>Neoptera</taxon>
        <taxon>Endopterygota</taxon>
        <taxon>Lepidoptera</taxon>
        <taxon>Glossata</taxon>
        <taxon>Ditrysia</taxon>
        <taxon>Papilionoidea</taxon>
        <taxon>Nymphalidae</taxon>
        <taxon>Satyrinae</taxon>
        <taxon>Satyrini</taxon>
        <taxon>Parargina</taxon>
        <taxon>Pararge</taxon>
    </lineage>
</organism>
<dbReference type="OrthoDB" id="8193815at2759"/>
<feature type="compositionally biased region" description="Basic and acidic residues" evidence="1">
    <location>
        <begin position="1"/>
        <end position="20"/>
    </location>
</feature>
<dbReference type="Proteomes" id="UP000838756">
    <property type="component" value="Unassembled WGS sequence"/>
</dbReference>
<comment type="caution">
    <text evidence="2">The sequence shown here is derived from an EMBL/GenBank/DDBJ whole genome shotgun (WGS) entry which is preliminary data.</text>
</comment>
<keyword evidence="3" id="KW-1185">Reference proteome</keyword>
<protein>
    <submittedName>
        <fullName evidence="2">Jg2740 protein</fullName>
    </submittedName>
</protein>
<evidence type="ECO:0000313" key="3">
    <source>
        <dbReference type="Proteomes" id="UP000838756"/>
    </source>
</evidence>
<evidence type="ECO:0000313" key="2">
    <source>
        <dbReference type="EMBL" id="CAH2233203.1"/>
    </source>
</evidence>
<gene>
    <name evidence="2" type="primary">jg2740</name>
    <name evidence="2" type="ORF">PAEG_LOCUS11328</name>
</gene>
<dbReference type="AlphaFoldDB" id="A0A8S4RCA1"/>
<name>A0A8S4RCA1_9NEOP</name>
<feature type="region of interest" description="Disordered" evidence="1">
    <location>
        <begin position="1"/>
        <end position="40"/>
    </location>
</feature>
<evidence type="ECO:0000256" key="1">
    <source>
        <dbReference type="SAM" id="MobiDB-lite"/>
    </source>
</evidence>